<evidence type="ECO:0000256" key="5">
    <source>
        <dbReference type="ARBA" id="ARBA00022729"/>
    </source>
</evidence>
<reference evidence="7" key="1">
    <citation type="submission" date="2022-03" db="EMBL/GenBank/DDBJ databases">
        <title>A functionally conserved STORR gene fusion in Papaver species that diverged 16.8 million years ago.</title>
        <authorList>
            <person name="Catania T."/>
        </authorList>
    </citation>
    <scope>NUCLEOTIDE SEQUENCE</scope>
    <source>
        <strain evidence="7">S-191538</strain>
    </source>
</reference>
<keyword evidence="3 6" id="KW-0713">Self-incompatibility</keyword>
<evidence type="ECO:0000313" key="7">
    <source>
        <dbReference type="EMBL" id="MCL7027136.1"/>
    </source>
</evidence>
<name>A0AA41RYN9_PAPNU</name>
<dbReference type="InterPro" id="IPR010264">
    <property type="entry name" value="Self-incomp_S1"/>
</dbReference>
<dbReference type="AlphaFoldDB" id="A0AA41RYN9"/>
<feature type="chain" id="PRO_5041483884" description="S-protein homolog" evidence="6">
    <location>
        <begin position="21"/>
        <end position="140"/>
    </location>
</feature>
<keyword evidence="5 6" id="KW-0732">Signal</keyword>
<comment type="similarity">
    <text evidence="2 6">Belongs to the plant self-incompatibility (S1) protein family.</text>
</comment>
<evidence type="ECO:0000313" key="8">
    <source>
        <dbReference type="Proteomes" id="UP001177140"/>
    </source>
</evidence>
<gene>
    <name evidence="7" type="ORF">MKW94_003031</name>
</gene>
<accession>A0AA41RYN9</accession>
<organism evidence="7 8">
    <name type="scientific">Papaver nudicaule</name>
    <name type="common">Iceland poppy</name>
    <dbReference type="NCBI Taxonomy" id="74823"/>
    <lineage>
        <taxon>Eukaryota</taxon>
        <taxon>Viridiplantae</taxon>
        <taxon>Streptophyta</taxon>
        <taxon>Embryophyta</taxon>
        <taxon>Tracheophyta</taxon>
        <taxon>Spermatophyta</taxon>
        <taxon>Magnoliopsida</taxon>
        <taxon>Ranunculales</taxon>
        <taxon>Papaveraceae</taxon>
        <taxon>Papaveroideae</taxon>
        <taxon>Papaver</taxon>
    </lineage>
</organism>
<dbReference type="GO" id="GO:0005576">
    <property type="term" value="C:extracellular region"/>
    <property type="evidence" value="ECO:0007669"/>
    <property type="project" value="UniProtKB-SubCell"/>
</dbReference>
<proteinExistence type="inferred from homology"/>
<dbReference type="EMBL" id="JAJJMA010064798">
    <property type="protein sequence ID" value="MCL7027136.1"/>
    <property type="molecule type" value="Genomic_DNA"/>
</dbReference>
<evidence type="ECO:0000256" key="6">
    <source>
        <dbReference type="RuleBase" id="RU367044"/>
    </source>
</evidence>
<comment type="subcellular location">
    <subcellularLocation>
        <location evidence="1 6">Secreted</location>
    </subcellularLocation>
</comment>
<feature type="signal peptide" evidence="6">
    <location>
        <begin position="1"/>
        <end position="20"/>
    </location>
</feature>
<dbReference type="PANTHER" id="PTHR31232:SF18">
    <property type="entry name" value="S-PROTEIN HOMOLOG"/>
    <property type="match status" value="1"/>
</dbReference>
<evidence type="ECO:0000256" key="2">
    <source>
        <dbReference type="ARBA" id="ARBA00005581"/>
    </source>
</evidence>
<dbReference type="Proteomes" id="UP001177140">
    <property type="component" value="Unassembled WGS sequence"/>
</dbReference>
<keyword evidence="4 6" id="KW-0964">Secreted</keyword>
<dbReference type="Pfam" id="PF05938">
    <property type="entry name" value="Self-incomp_S1"/>
    <property type="match status" value="1"/>
</dbReference>
<dbReference type="PANTHER" id="PTHR31232">
    <property type="match status" value="1"/>
</dbReference>
<keyword evidence="8" id="KW-1185">Reference proteome</keyword>
<protein>
    <recommendedName>
        <fullName evidence="6">S-protein homolog</fullName>
    </recommendedName>
</protein>
<dbReference type="GO" id="GO:0060320">
    <property type="term" value="P:rejection of self pollen"/>
    <property type="evidence" value="ECO:0007669"/>
    <property type="project" value="UniProtKB-KW"/>
</dbReference>
<sequence length="140" mass="16394">MCVTILHMVIFAGFVRECSSNDWEPVHASVKNDISSGVELHIHCKSKDTDFGDHTLTYGAEFAWKFTINIMYSTLYWCNMSWTDHVDGKYVYVQGSYDIYKAKRDWKKCENECHFSVRKDCIYGYDKAKGALECVYRWPN</sequence>
<evidence type="ECO:0000256" key="1">
    <source>
        <dbReference type="ARBA" id="ARBA00004613"/>
    </source>
</evidence>
<comment type="caution">
    <text evidence="7">The sequence shown here is derived from an EMBL/GenBank/DDBJ whole genome shotgun (WGS) entry which is preliminary data.</text>
</comment>
<evidence type="ECO:0000256" key="4">
    <source>
        <dbReference type="ARBA" id="ARBA00022525"/>
    </source>
</evidence>
<evidence type="ECO:0000256" key="3">
    <source>
        <dbReference type="ARBA" id="ARBA00022471"/>
    </source>
</evidence>